<protein>
    <submittedName>
        <fullName evidence="2">Uncharacterized protein</fullName>
    </submittedName>
</protein>
<gene>
    <name evidence="2" type="ORF">PM10SUCC1_08600</name>
</gene>
<reference evidence="2" key="1">
    <citation type="submission" date="2022-12" db="EMBL/GenBank/DDBJ databases">
        <title>Reference genome sequencing for broad-spectrum identification of bacterial and archaeal isolates by mass spectrometry.</title>
        <authorList>
            <person name="Sekiguchi Y."/>
            <person name="Tourlousse D.M."/>
        </authorList>
    </citation>
    <scope>NUCLEOTIDE SEQUENCE</scope>
    <source>
        <strain evidence="2">10succ1</strain>
    </source>
</reference>
<organism evidence="2 3">
    <name type="scientific">Propionigenium maris DSM 9537</name>
    <dbReference type="NCBI Taxonomy" id="1123000"/>
    <lineage>
        <taxon>Bacteria</taxon>
        <taxon>Fusobacteriati</taxon>
        <taxon>Fusobacteriota</taxon>
        <taxon>Fusobacteriia</taxon>
        <taxon>Fusobacteriales</taxon>
        <taxon>Fusobacteriaceae</taxon>
        <taxon>Propionigenium</taxon>
    </lineage>
</organism>
<dbReference type="EMBL" id="BSDY01000003">
    <property type="protein sequence ID" value="GLI55346.1"/>
    <property type="molecule type" value="Genomic_DNA"/>
</dbReference>
<dbReference type="AlphaFoldDB" id="A0A9W6GK85"/>
<comment type="caution">
    <text evidence="2">The sequence shown here is derived from an EMBL/GenBank/DDBJ whole genome shotgun (WGS) entry which is preliminary data.</text>
</comment>
<feature type="chain" id="PRO_5040761629" evidence="1">
    <location>
        <begin position="22"/>
        <end position="154"/>
    </location>
</feature>
<sequence length="154" mass="17209">MRKILVGLMTLAAVCSYGAEAELEVYHQVPEVLEVKFAESGQDEVILSKNIKTGENNFDLVVKSNSHDVINKAHIEYEVDGQNLDGVGSDTFNMVHEEVAEESIEVVFDRVGLVSGEEPNIYRQRLNITLPEENTQEKIHGMYSTILKTTVTIN</sequence>
<dbReference type="RefSeq" id="WP_281833732.1">
    <property type="nucleotide sequence ID" value="NZ_BSDY01000003.1"/>
</dbReference>
<evidence type="ECO:0000313" key="2">
    <source>
        <dbReference type="EMBL" id="GLI55346.1"/>
    </source>
</evidence>
<dbReference type="Proteomes" id="UP001144471">
    <property type="component" value="Unassembled WGS sequence"/>
</dbReference>
<evidence type="ECO:0000256" key="1">
    <source>
        <dbReference type="SAM" id="SignalP"/>
    </source>
</evidence>
<accession>A0A9W6GK85</accession>
<proteinExistence type="predicted"/>
<evidence type="ECO:0000313" key="3">
    <source>
        <dbReference type="Proteomes" id="UP001144471"/>
    </source>
</evidence>
<keyword evidence="1" id="KW-0732">Signal</keyword>
<name>A0A9W6GK85_9FUSO</name>
<keyword evidence="3" id="KW-1185">Reference proteome</keyword>
<feature type="signal peptide" evidence="1">
    <location>
        <begin position="1"/>
        <end position="21"/>
    </location>
</feature>